<sequence>MKSRIKGALSRAKYAAVGAALGAAVGGLINRNAASTGGALGGLAGATIADLRSDPDGVFAEFRSGSDDEGDEADDAGATIELADE</sequence>
<reference evidence="2 3" key="1">
    <citation type="submission" date="2017-08" db="EMBL/GenBank/DDBJ databases">
        <title>The strain WRN001 was isolated from Binhai saline alkaline soil, Tianjin, China.</title>
        <authorList>
            <person name="Liu D."/>
            <person name="Zhang G."/>
        </authorList>
    </citation>
    <scope>NUCLEOTIDE SEQUENCE [LARGE SCALE GENOMIC DNA]</scope>
    <source>
        <strain evidence="2 3">WN019</strain>
    </source>
</reference>
<dbReference type="EMBL" id="NSKC01000002">
    <property type="protein sequence ID" value="PAU84906.1"/>
    <property type="molecule type" value="Genomic_DNA"/>
</dbReference>
<proteinExistence type="predicted"/>
<protein>
    <recommendedName>
        <fullName evidence="4">Glycine zipper domain-containing protein</fullName>
    </recommendedName>
</protein>
<name>A0A2A2FHI3_9EURY</name>
<evidence type="ECO:0000313" key="3">
    <source>
        <dbReference type="Proteomes" id="UP000218083"/>
    </source>
</evidence>
<dbReference type="RefSeq" id="WP_095636178.1">
    <property type="nucleotide sequence ID" value="NZ_NSKC01000002.1"/>
</dbReference>
<evidence type="ECO:0000256" key="1">
    <source>
        <dbReference type="SAM" id="MobiDB-lite"/>
    </source>
</evidence>
<comment type="caution">
    <text evidence="2">The sequence shown here is derived from an EMBL/GenBank/DDBJ whole genome shotgun (WGS) entry which is preliminary data.</text>
</comment>
<feature type="region of interest" description="Disordered" evidence="1">
    <location>
        <begin position="63"/>
        <end position="85"/>
    </location>
</feature>
<dbReference type="AlphaFoldDB" id="A0A2A2FHI3"/>
<dbReference type="Proteomes" id="UP000218083">
    <property type="component" value="Unassembled WGS sequence"/>
</dbReference>
<keyword evidence="3" id="KW-1185">Reference proteome</keyword>
<evidence type="ECO:0008006" key="4">
    <source>
        <dbReference type="Google" id="ProtNLM"/>
    </source>
</evidence>
<gene>
    <name evidence="2" type="ORF">CK500_05170</name>
</gene>
<organism evidence="2 3">
    <name type="scientific">Halorubrum salipaludis</name>
    <dbReference type="NCBI Taxonomy" id="2032630"/>
    <lineage>
        <taxon>Archaea</taxon>
        <taxon>Methanobacteriati</taxon>
        <taxon>Methanobacteriota</taxon>
        <taxon>Stenosarchaea group</taxon>
        <taxon>Halobacteria</taxon>
        <taxon>Halobacteriales</taxon>
        <taxon>Haloferacaceae</taxon>
        <taxon>Halorubrum</taxon>
    </lineage>
</organism>
<accession>A0A2A2FHI3</accession>
<evidence type="ECO:0000313" key="2">
    <source>
        <dbReference type="EMBL" id="PAU84906.1"/>
    </source>
</evidence>